<evidence type="ECO:0000256" key="3">
    <source>
        <dbReference type="ARBA" id="ARBA00022448"/>
    </source>
</evidence>
<dbReference type="SMART" id="SM00382">
    <property type="entry name" value="AAA"/>
    <property type="match status" value="1"/>
</dbReference>
<feature type="domain" description="ABC transmembrane type-1" evidence="15">
    <location>
        <begin position="54"/>
        <end position="238"/>
    </location>
</feature>
<evidence type="ECO:0000256" key="4">
    <source>
        <dbReference type="ARBA" id="ARBA00022692"/>
    </source>
</evidence>
<evidence type="ECO:0000256" key="6">
    <source>
        <dbReference type="ARBA" id="ARBA00022741"/>
    </source>
</evidence>
<keyword evidence="3" id="KW-0813">Transport</keyword>
<feature type="domain" description="ABC transporter" evidence="14">
    <location>
        <begin position="246"/>
        <end position="474"/>
    </location>
</feature>
<dbReference type="InterPro" id="IPR039421">
    <property type="entry name" value="Type_1_exporter"/>
</dbReference>
<feature type="compositionally biased region" description="Acidic residues" evidence="12">
    <location>
        <begin position="485"/>
        <end position="494"/>
    </location>
</feature>
<evidence type="ECO:0000259" key="14">
    <source>
        <dbReference type="PROSITE" id="PS50893"/>
    </source>
</evidence>
<feature type="transmembrane region" description="Helical" evidence="13">
    <location>
        <begin position="200"/>
        <end position="222"/>
    </location>
</feature>
<keyword evidence="11" id="KW-0325">Glycoprotein</keyword>
<dbReference type="InterPro" id="IPR003439">
    <property type="entry name" value="ABC_transporter-like_ATP-bd"/>
</dbReference>
<dbReference type="Proteomes" id="UP000663823">
    <property type="component" value="Unassembled WGS sequence"/>
</dbReference>
<dbReference type="PROSITE" id="PS50929">
    <property type="entry name" value="ABC_TM1F"/>
    <property type="match status" value="1"/>
</dbReference>
<evidence type="ECO:0000256" key="7">
    <source>
        <dbReference type="ARBA" id="ARBA00022840"/>
    </source>
</evidence>
<dbReference type="SUPFAM" id="SSF52540">
    <property type="entry name" value="P-loop containing nucleoside triphosphate hydrolases"/>
    <property type="match status" value="1"/>
</dbReference>
<keyword evidence="9 13" id="KW-1133">Transmembrane helix</keyword>
<dbReference type="Pfam" id="PF00664">
    <property type="entry name" value="ABC_membrane"/>
    <property type="match status" value="2"/>
</dbReference>
<keyword evidence="10 13" id="KW-0472">Membrane</keyword>
<comment type="caution">
    <text evidence="16">The sequence shown here is derived from an EMBL/GenBank/DDBJ whole genome shotgun (WGS) entry which is preliminary data.</text>
</comment>
<evidence type="ECO:0000259" key="15">
    <source>
        <dbReference type="PROSITE" id="PS50929"/>
    </source>
</evidence>
<dbReference type="InterPro" id="IPR036640">
    <property type="entry name" value="ABC1_TM_sf"/>
</dbReference>
<dbReference type="CDD" id="cd18577">
    <property type="entry name" value="ABC_6TM_Pgp_ABCB1_D1_like"/>
    <property type="match status" value="1"/>
</dbReference>
<keyword evidence="6" id="KW-0547">Nucleotide-binding</keyword>
<feature type="region of interest" description="Disordered" evidence="12">
    <location>
        <begin position="482"/>
        <end position="505"/>
    </location>
</feature>
<dbReference type="GO" id="GO:0140359">
    <property type="term" value="F:ABC-type transporter activity"/>
    <property type="evidence" value="ECO:0007669"/>
    <property type="project" value="InterPro"/>
</dbReference>
<name>A0A819JW13_9BILA</name>
<dbReference type="GO" id="GO:0005886">
    <property type="term" value="C:plasma membrane"/>
    <property type="evidence" value="ECO:0007669"/>
    <property type="project" value="TreeGrafter"/>
</dbReference>
<sequence>MNLIEVESGGYAISDIVDDHILYTLNLGRDIAFTLFSSALRKVALARNLNDQQFMGCATIVVGYFQVSSWFTACERQTRRLSGTLFRSILNKEIAYFDVNITGQLSTRLAEDINKVHDGAGDKIGSALQFFAAFLAGLVLEIKINIGYTAVSPLLFITIAEEVISSIRTVFSYNGAAYKSKRYVKHLRSVKLSGIRKGELNGALMSAIFFFIFCTYTLGFWYEAKLVHEEDFSIGGILIKDFIGDIKFTNVHFSHPSRIDVLVLNRLSFTAQRGQTTALVDSSGCEKSTCVQLLQRFYDPIDGSVEIDDIRVNQYNLSWLREHIGVVSQEPILFQTTIKENIRFGRMNAKTEEIVEAAKMTNTHNFIMELPEKYETLVGERGAQLTIARALIRNPRILLLDETTSALDRESESIVQDALNRASKGRTTIVITHRLSTIVNASKIIVLDKGSIIEEENHATLMNARGVYYGLVEAQNLRMQNNDQKEDDDDDDDTSINLLTQSHQS</sequence>
<organism evidence="16 17">
    <name type="scientific">Rotaria sordida</name>
    <dbReference type="NCBI Taxonomy" id="392033"/>
    <lineage>
        <taxon>Eukaryota</taxon>
        <taxon>Metazoa</taxon>
        <taxon>Spiralia</taxon>
        <taxon>Gnathifera</taxon>
        <taxon>Rotifera</taxon>
        <taxon>Eurotatoria</taxon>
        <taxon>Bdelloidea</taxon>
        <taxon>Philodinida</taxon>
        <taxon>Philodinidae</taxon>
        <taxon>Rotaria</taxon>
    </lineage>
</organism>
<evidence type="ECO:0000256" key="9">
    <source>
        <dbReference type="ARBA" id="ARBA00022989"/>
    </source>
</evidence>
<dbReference type="CDD" id="cd03249">
    <property type="entry name" value="ABC_MTABC3_MDL1_MDL2"/>
    <property type="match status" value="1"/>
</dbReference>
<keyword evidence="8" id="KW-1278">Translocase</keyword>
<accession>A0A819JW13</accession>
<dbReference type="AlphaFoldDB" id="A0A819JW13"/>
<keyword evidence="5" id="KW-0677">Repeat</keyword>
<dbReference type="Pfam" id="PF00005">
    <property type="entry name" value="ABC_tran"/>
    <property type="match status" value="1"/>
</dbReference>
<feature type="compositionally biased region" description="Polar residues" evidence="12">
    <location>
        <begin position="495"/>
        <end position="505"/>
    </location>
</feature>
<dbReference type="FunFam" id="3.40.50.300:FF:000479">
    <property type="entry name" value="Multidrug resistance protein 1A"/>
    <property type="match status" value="1"/>
</dbReference>
<evidence type="ECO:0000313" key="17">
    <source>
        <dbReference type="Proteomes" id="UP000663823"/>
    </source>
</evidence>
<dbReference type="InterPro" id="IPR027417">
    <property type="entry name" value="P-loop_NTPase"/>
</dbReference>
<evidence type="ECO:0000256" key="8">
    <source>
        <dbReference type="ARBA" id="ARBA00022967"/>
    </source>
</evidence>
<evidence type="ECO:0000256" key="12">
    <source>
        <dbReference type="SAM" id="MobiDB-lite"/>
    </source>
</evidence>
<evidence type="ECO:0000313" key="16">
    <source>
        <dbReference type="EMBL" id="CAF3939513.1"/>
    </source>
</evidence>
<proteinExistence type="inferred from homology"/>
<dbReference type="GO" id="GO:0005524">
    <property type="term" value="F:ATP binding"/>
    <property type="evidence" value="ECO:0007669"/>
    <property type="project" value="UniProtKB-KW"/>
</dbReference>
<dbReference type="Gene3D" id="3.40.50.300">
    <property type="entry name" value="P-loop containing nucleotide triphosphate hydrolases"/>
    <property type="match status" value="1"/>
</dbReference>
<keyword evidence="7" id="KW-0067">ATP-binding</keyword>
<evidence type="ECO:0000256" key="11">
    <source>
        <dbReference type="ARBA" id="ARBA00023180"/>
    </source>
</evidence>
<comment type="similarity">
    <text evidence="2">Belongs to the ABC transporter superfamily. ABCB family. Multidrug resistance exporter (TC 3.A.1.201) subfamily.</text>
</comment>
<dbReference type="PANTHER" id="PTHR24222:SF76">
    <property type="entry name" value="MYCOBACTIN IMPORT ATP-BINDING_PERMEASE PROTEIN IRTB"/>
    <property type="match status" value="1"/>
</dbReference>
<evidence type="ECO:0000256" key="13">
    <source>
        <dbReference type="SAM" id="Phobius"/>
    </source>
</evidence>
<keyword evidence="4 13" id="KW-0812">Transmembrane</keyword>
<dbReference type="GO" id="GO:0016887">
    <property type="term" value="F:ATP hydrolysis activity"/>
    <property type="evidence" value="ECO:0007669"/>
    <property type="project" value="InterPro"/>
</dbReference>
<gene>
    <name evidence="16" type="ORF">OTI717_LOCUS25786</name>
</gene>
<dbReference type="InterPro" id="IPR003593">
    <property type="entry name" value="AAA+_ATPase"/>
</dbReference>
<dbReference type="EMBL" id="CAJOAX010005216">
    <property type="protein sequence ID" value="CAF3939513.1"/>
    <property type="molecule type" value="Genomic_DNA"/>
</dbReference>
<dbReference type="Gene3D" id="1.20.1560.10">
    <property type="entry name" value="ABC transporter type 1, transmembrane domain"/>
    <property type="match status" value="2"/>
</dbReference>
<dbReference type="InterPro" id="IPR011527">
    <property type="entry name" value="ABC1_TM_dom"/>
</dbReference>
<evidence type="ECO:0000256" key="5">
    <source>
        <dbReference type="ARBA" id="ARBA00022737"/>
    </source>
</evidence>
<evidence type="ECO:0000256" key="2">
    <source>
        <dbReference type="ARBA" id="ARBA00007577"/>
    </source>
</evidence>
<evidence type="ECO:0000256" key="10">
    <source>
        <dbReference type="ARBA" id="ARBA00023136"/>
    </source>
</evidence>
<dbReference type="PANTHER" id="PTHR24222">
    <property type="entry name" value="ABC TRANSPORTER B FAMILY"/>
    <property type="match status" value="1"/>
</dbReference>
<reference evidence="16" key="1">
    <citation type="submission" date="2021-02" db="EMBL/GenBank/DDBJ databases">
        <authorList>
            <person name="Nowell W R."/>
        </authorList>
    </citation>
    <scope>NUCLEOTIDE SEQUENCE</scope>
</reference>
<dbReference type="PROSITE" id="PS50893">
    <property type="entry name" value="ABC_TRANSPORTER_2"/>
    <property type="match status" value="1"/>
</dbReference>
<comment type="subcellular location">
    <subcellularLocation>
        <location evidence="1">Membrane</location>
        <topology evidence="1">Multi-pass membrane protein</topology>
    </subcellularLocation>
</comment>
<protein>
    <submittedName>
        <fullName evidence="16">Uncharacterized protein</fullName>
    </submittedName>
</protein>
<evidence type="ECO:0000256" key="1">
    <source>
        <dbReference type="ARBA" id="ARBA00004141"/>
    </source>
</evidence>
<dbReference type="SUPFAM" id="SSF90123">
    <property type="entry name" value="ABC transporter transmembrane region"/>
    <property type="match status" value="1"/>
</dbReference>